<comment type="subcellular location">
    <subcellularLocation>
        <location evidence="3">Cytoplasm</location>
    </subcellularLocation>
    <subcellularLocation>
        <location evidence="3">Nucleus</location>
    </subcellularLocation>
</comment>
<dbReference type="EMBL" id="MCFL01000014">
    <property type="protein sequence ID" value="ORZ37111.1"/>
    <property type="molecule type" value="Genomic_DNA"/>
</dbReference>
<dbReference type="GO" id="GO:0071630">
    <property type="term" value="P:nuclear protein quality control by the ubiquitin-proteasome system"/>
    <property type="evidence" value="ECO:0007669"/>
    <property type="project" value="UniProtKB-UniRule"/>
</dbReference>
<organism evidence="5 6">
    <name type="scientific">Catenaria anguillulae PL171</name>
    <dbReference type="NCBI Taxonomy" id="765915"/>
    <lineage>
        <taxon>Eukaryota</taxon>
        <taxon>Fungi</taxon>
        <taxon>Fungi incertae sedis</taxon>
        <taxon>Blastocladiomycota</taxon>
        <taxon>Blastocladiomycetes</taxon>
        <taxon>Blastocladiales</taxon>
        <taxon>Catenariaceae</taxon>
        <taxon>Catenaria</taxon>
    </lineage>
</organism>
<feature type="region of interest" description="Disordered" evidence="4">
    <location>
        <begin position="1"/>
        <end position="69"/>
    </location>
</feature>
<evidence type="ECO:0000313" key="5">
    <source>
        <dbReference type="EMBL" id="ORZ37111.1"/>
    </source>
</evidence>
<keyword evidence="6" id="KW-1185">Reference proteome</keyword>
<dbReference type="OrthoDB" id="10061064at2759"/>
<dbReference type="InterPro" id="IPR013868">
    <property type="entry name" value="Cut8/Sts1_fam"/>
</dbReference>
<dbReference type="Pfam" id="PF08559">
    <property type="entry name" value="Cut8"/>
    <property type="match status" value="1"/>
</dbReference>
<dbReference type="PANTHER" id="PTHR28032:SF1">
    <property type="entry name" value="FI02826P"/>
    <property type="match status" value="1"/>
</dbReference>
<dbReference type="STRING" id="765915.A0A1Y2HTJ9"/>
<dbReference type="GO" id="GO:0031144">
    <property type="term" value="P:proteasome localization"/>
    <property type="evidence" value="ECO:0007669"/>
    <property type="project" value="UniProtKB-UniRule"/>
</dbReference>
<keyword evidence="3" id="KW-0813">Transport</keyword>
<dbReference type="GO" id="GO:0070628">
    <property type="term" value="F:proteasome binding"/>
    <property type="evidence" value="ECO:0007669"/>
    <property type="project" value="TreeGrafter"/>
</dbReference>
<name>A0A1Y2HTJ9_9FUNG</name>
<evidence type="ECO:0000256" key="4">
    <source>
        <dbReference type="SAM" id="MobiDB-lite"/>
    </source>
</evidence>
<dbReference type="GO" id="GO:0031965">
    <property type="term" value="C:nuclear membrane"/>
    <property type="evidence" value="ECO:0007669"/>
    <property type="project" value="TreeGrafter"/>
</dbReference>
<feature type="compositionally biased region" description="Low complexity" evidence="4">
    <location>
        <begin position="52"/>
        <end position="66"/>
    </location>
</feature>
<evidence type="ECO:0000256" key="1">
    <source>
        <dbReference type="ARBA" id="ARBA00006199"/>
    </source>
</evidence>
<proteinExistence type="inferred from homology"/>
<keyword evidence="3" id="KW-0653">Protein transport</keyword>
<comment type="caution">
    <text evidence="5">The sequence shown here is derived from an EMBL/GenBank/DDBJ whole genome shotgun (WGS) entry which is preliminary data.</text>
</comment>
<gene>
    <name evidence="5" type="ORF">BCR44DRAFT_1460056</name>
</gene>
<dbReference type="InterPro" id="IPR038422">
    <property type="entry name" value="Cut8/Sts1_sf"/>
</dbReference>
<comment type="function">
    <text evidence="3">Involved in ubiquitin-mediated protein degradation. Regulatory factor in the ubiquitin/proteasome pathway that controls the turnover of proteasome substrates. Targets proteasomes to the nucleus and facilitates the degradation of nuclear proteins.</text>
</comment>
<dbReference type="AlphaFoldDB" id="A0A1Y2HTJ9"/>
<dbReference type="Gene3D" id="1.20.58.1590">
    <property type="entry name" value="Tethering factor for nuclear proteasome Cut8/Sts1"/>
    <property type="match status" value="1"/>
</dbReference>
<comment type="subunit">
    <text evidence="3">Binds the proteasome.</text>
</comment>
<accession>A0A1Y2HTJ9</accession>
<dbReference type="GO" id="GO:0015031">
    <property type="term" value="P:protein transport"/>
    <property type="evidence" value="ECO:0007669"/>
    <property type="project" value="UniProtKB-UniRule"/>
</dbReference>
<comment type="similarity">
    <text evidence="1 3">Belongs to the cut8/STS1 family.</text>
</comment>
<keyword evidence="3" id="KW-0963">Cytoplasm</keyword>
<dbReference type="Proteomes" id="UP000193411">
    <property type="component" value="Unassembled WGS sequence"/>
</dbReference>
<protein>
    <recommendedName>
        <fullName evidence="3">Tethering factor for nuclear proteasome STS1</fullName>
    </recommendedName>
</protein>
<keyword evidence="2 3" id="KW-0539">Nucleus</keyword>
<dbReference type="GO" id="GO:0005737">
    <property type="term" value="C:cytoplasm"/>
    <property type="evidence" value="ECO:0007669"/>
    <property type="project" value="UniProtKB-SubCell"/>
</dbReference>
<evidence type="ECO:0000313" key="6">
    <source>
        <dbReference type="Proteomes" id="UP000193411"/>
    </source>
</evidence>
<sequence length="269" mass="29490">MATLQPTPTRPLGPASRKRYAPSDRDGATSPSRDLAASPLASAPKRSRLHSDPSAATASSAHAFSAPRPDRTQDLIRQLGKYLSILDKDQLVDIVMHIASNGSEPVHDMLAQVIPRPSVAAVAKHLASLERKLMDAFPYSSTGPVFNDYSYSRVQPVLVEIQTTIVDFLEYFINLPTDDSAQGVDPATAKLNHISTVIEFLHAATLVASRLPNWQTPMHNLAKLDLMHRVAYAWRMAVAEAAKWGDAFGRVLAGGTVEEWSKRFDTTFF</sequence>
<reference evidence="5 6" key="1">
    <citation type="submission" date="2016-07" db="EMBL/GenBank/DDBJ databases">
        <title>Pervasive Adenine N6-methylation of Active Genes in Fungi.</title>
        <authorList>
            <consortium name="DOE Joint Genome Institute"/>
            <person name="Mondo S.J."/>
            <person name="Dannebaum R.O."/>
            <person name="Kuo R.C."/>
            <person name="Labutti K."/>
            <person name="Haridas S."/>
            <person name="Kuo A."/>
            <person name="Salamov A."/>
            <person name="Ahrendt S.R."/>
            <person name="Lipzen A."/>
            <person name="Sullivan W."/>
            <person name="Andreopoulos W.B."/>
            <person name="Clum A."/>
            <person name="Lindquist E."/>
            <person name="Daum C."/>
            <person name="Ramamoorthy G.K."/>
            <person name="Gryganskyi A."/>
            <person name="Culley D."/>
            <person name="Magnuson J.K."/>
            <person name="James T.Y."/>
            <person name="O'Malley M.A."/>
            <person name="Stajich J.E."/>
            <person name="Spatafora J.W."/>
            <person name="Visel A."/>
            <person name="Grigoriev I.V."/>
        </authorList>
    </citation>
    <scope>NUCLEOTIDE SEQUENCE [LARGE SCALE GENOMIC DNA]</scope>
    <source>
        <strain evidence="5 6">PL171</strain>
    </source>
</reference>
<dbReference type="PANTHER" id="PTHR28032">
    <property type="entry name" value="FI02826P"/>
    <property type="match status" value="1"/>
</dbReference>
<evidence type="ECO:0000256" key="3">
    <source>
        <dbReference type="RuleBase" id="RU368013"/>
    </source>
</evidence>
<evidence type="ECO:0000256" key="2">
    <source>
        <dbReference type="ARBA" id="ARBA00023242"/>
    </source>
</evidence>